<evidence type="ECO:0000313" key="3">
    <source>
        <dbReference type="Proteomes" id="UP000661025"/>
    </source>
</evidence>
<reference evidence="2" key="1">
    <citation type="submission" date="2020-09" db="EMBL/GenBank/DDBJ databases">
        <title>Streptomyces canutascabiei sp. nov., which causes potato common scab and is distributed across the world.</title>
        <authorList>
            <person name="Nguyen H.P."/>
            <person name="Weisberg A.J."/>
            <person name="Chang J.H."/>
            <person name="Clarke C.R."/>
        </authorList>
    </citation>
    <scope>NUCLEOTIDE SEQUENCE</scope>
    <source>
        <strain evidence="2">ID-01-6.2a</strain>
    </source>
</reference>
<comment type="caution">
    <text evidence="2">The sequence shown here is derived from an EMBL/GenBank/DDBJ whole genome shotgun (WGS) entry which is preliminary data.</text>
</comment>
<feature type="region of interest" description="Disordered" evidence="1">
    <location>
        <begin position="138"/>
        <end position="158"/>
    </location>
</feature>
<name>A0A927QGX0_9ACTN</name>
<proteinExistence type="predicted"/>
<dbReference type="RefSeq" id="WP_192362583.1">
    <property type="nucleotide sequence ID" value="NZ_CP119182.1"/>
</dbReference>
<dbReference type="Gene3D" id="3.30.470.20">
    <property type="entry name" value="ATP-grasp fold, B domain"/>
    <property type="match status" value="1"/>
</dbReference>
<dbReference type="AlphaFoldDB" id="A0A927QGX0"/>
<organism evidence="2 3">
    <name type="scientific">Streptomyces caniscabiei</name>
    <dbReference type="NCBI Taxonomy" id="2746961"/>
    <lineage>
        <taxon>Bacteria</taxon>
        <taxon>Bacillati</taxon>
        <taxon>Actinomycetota</taxon>
        <taxon>Actinomycetes</taxon>
        <taxon>Kitasatosporales</taxon>
        <taxon>Streptomycetaceae</taxon>
        <taxon>Streptomyces</taxon>
    </lineage>
</organism>
<evidence type="ECO:0000256" key="1">
    <source>
        <dbReference type="SAM" id="MobiDB-lite"/>
    </source>
</evidence>
<protein>
    <submittedName>
        <fullName evidence="2">Uncharacterized protein</fullName>
    </submittedName>
</protein>
<dbReference type="EMBL" id="JACYXT010000009">
    <property type="protein sequence ID" value="MBD9725906.1"/>
    <property type="molecule type" value="Genomic_DNA"/>
</dbReference>
<dbReference type="Proteomes" id="UP000661025">
    <property type="component" value="Unassembled WGS sequence"/>
</dbReference>
<dbReference type="GeneID" id="79931839"/>
<evidence type="ECO:0000313" key="2">
    <source>
        <dbReference type="EMBL" id="MBD9725906.1"/>
    </source>
</evidence>
<accession>A0A927QGX0</accession>
<gene>
    <name evidence="2" type="ORF">IHE70_22315</name>
</gene>
<sequence length="158" mass="16434">MISSSNDGAAPYSSLDEIVVMERLADHIEVANNVRSYASEETLDGPVFGVATSSSEGMHHILDIFSHLPVDGQEPALQEATEAELTLLRSVVRAALDVVGHECGAARTTVALTGSGPRIATIQLGGVNLDAAGQLDETDVPIRGNDAGTTQEGLPAGW</sequence>